<dbReference type="KEGG" id="nsh:GXM_02155"/>
<dbReference type="PROSITE" id="PS51257">
    <property type="entry name" value="PROKAR_LIPOPROTEIN"/>
    <property type="match status" value="1"/>
</dbReference>
<evidence type="ECO:0008006" key="5">
    <source>
        <dbReference type="Google" id="ProtNLM"/>
    </source>
</evidence>
<feature type="chain" id="PRO_5024972074" description="Lipoprotein" evidence="2">
    <location>
        <begin position="29"/>
        <end position="158"/>
    </location>
</feature>
<proteinExistence type="predicted"/>
<protein>
    <recommendedName>
        <fullName evidence="5">Lipoprotein</fullName>
    </recommendedName>
</protein>
<feature type="signal peptide" evidence="2">
    <location>
        <begin position="1"/>
        <end position="28"/>
    </location>
</feature>
<dbReference type="Proteomes" id="UP000326678">
    <property type="component" value="Chromosome Gxm1"/>
</dbReference>
<feature type="compositionally biased region" description="Low complexity" evidence="1">
    <location>
        <begin position="33"/>
        <end position="51"/>
    </location>
</feature>
<feature type="region of interest" description="Disordered" evidence="1">
    <location>
        <begin position="33"/>
        <end position="59"/>
    </location>
</feature>
<dbReference type="EMBL" id="CP045226">
    <property type="protein sequence ID" value="QFS44680.1"/>
    <property type="molecule type" value="Genomic_DNA"/>
</dbReference>
<reference evidence="3 4" key="1">
    <citation type="submission" date="2019-10" db="EMBL/GenBank/DDBJ databases">
        <title>Genomic and transcriptomic insights into the perfect genentic adaptation of a filamentous nitrogen-fixing cyanobacterium to rice fields.</title>
        <authorList>
            <person name="Chen Z."/>
        </authorList>
    </citation>
    <scope>NUCLEOTIDE SEQUENCE [LARGE SCALE GENOMIC DNA]</scope>
    <source>
        <strain evidence="3">CCNUC1</strain>
    </source>
</reference>
<accession>A0A5P8VWB8</accession>
<evidence type="ECO:0000313" key="4">
    <source>
        <dbReference type="Proteomes" id="UP000326678"/>
    </source>
</evidence>
<organism evidence="3 4">
    <name type="scientific">Nostoc sphaeroides CCNUC1</name>
    <dbReference type="NCBI Taxonomy" id="2653204"/>
    <lineage>
        <taxon>Bacteria</taxon>
        <taxon>Bacillati</taxon>
        <taxon>Cyanobacteriota</taxon>
        <taxon>Cyanophyceae</taxon>
        <taxon>Nostocales</taxon>
        <taxon>Nostocaceae</taxon>
        <taxon>Nostoc</taxon>
    </lineage>
</organism>
<evidence type="ECO:0000256" key="1">
    <source>
        <dbReference type="SAM" id="MobiDB-lite"/>
    </source>
</evidence>
<dbReference type="AlphaFoldDB" id="A0A5P8VWB8"/>
<evidence type="ECO:0000256" key="2">
    <source>
        <dbReference type="SAM" id="SignalP"/>
    </source>
</evidence>
<gene>
    <name evidence="3" type="ORF">GXM_02155</name>
</gene>
<sequence>MISLKSSLIVIGSVGLLFLGACSNSNQVATNEKSPAISTSTPASPAAKTSSQHGESKGGQVVETGAYHLEFVAEKEANGTHIDFYLQKGDNHEAISNAKVKAQVQTPDGRQKTLNLAYDKKGKHYTVLLPEKSSGQYQVKMLVDVDGKKVDGRFSFNK</sequence>
<dbReference type="RefSeq" id="WP_152588728.1">
    <property type="nucleotide sequence ID" value="NZ_CP045226.1"/>
</dbReference>
<keyword evidence="4" id="KW-1185">Reference proteome</keyword>
<keyword evidence="2" id="KW-0732">Signal</keyword>
<name>A0A5P8VWB8_9NOSO</name>
<evidence type="ECO:0000313" key="3">
    <source>
        <dbReference type="EMBL" id="QFS44680.1"/>
    </source>
</evidence>